<dbReference type="Ensembl" id="ENSSTOT00000032623.1">
    <property type="protein sequence ID" value="ENSSTOP00000031062.1"/>
    <property type="gene ID" value="ENSSTOG00000030781.1"/>
</dbReference>
<dbReference type="OrthoDB" id="9821984at2759"/>
<proteinExistence type="predicted"/>
<keyword evidence="2" id="KW-1185">Reference proteome</keyword>
<name>A0A287DBW7_ICTTR</name>
<dbReference type="Proteomes" id="UP000005215">
    <property type="component" value="Unassembled WGS sequence"/>
</dbReference>
<reference evidence="1" key="3">
    <citation type="submission" date="2025-09" db="UniProtKB">
        <authorList>
            <consortium name="Ensembl"/>
        </authorList>
    </citation>
    <scope>IDENTIFICATION</scope>
</reference>
<dbReference type="EMBL" id="AGTP01117356">
    <property type="status" value="NOT_ANNOTATED_CDS"/>
    <property type="molecule type" value="Genomic_DNA"/>
</dbReference>
<reference evidence="2" key="1">
    <citation type="submission" date="2011-11" db="EMBL/GenBank/DDBJ databases">
        <title>The Draft Genome of Spermophilus tridecemlineatus.</title>
        <authorList>
            <consortium name="The Broad Institute Genome Assembly &amp; Analysis Group"/>
            <consortium name="Computational R&amp;D Group"/>
            <consortium name="and Sequencing Platform"/>
            <person name="Di Palma F."/>
            <person name="Alfoldi J."/>
            <person name="Johnson J."/>
            <person name="Berlin A."/>
            <person name="Gnerre S."/>
            <person name="Jaffe D."/>
            <person name="MacCallum I."/>
            <person name="Young S."/>
            <person name="Walker B.J."/>
            <person name="Lindblad-Toh K."/>
        </authorList>
    </citation>
    <scope>NUCLEOTIDE SEQUENCE [LARGE SCALE GENOMIC DNA]</scope>
</reference>
<dbReference type="Pfam" id="PF15022">
    <property type="entry name" value="DUF4522"/>
    <property type="match status" value="1"/>
</dbReference>
<sequence length="145" mass="16862">MAYGLPRKNTVKTILQCSCYKVQEPWDLAVLTRTWYQNLADLRLPFLEEITLGRPIQLKKCKTKKGLLPSAEALKLEREYEMKRLTALKCQENVSKEVGFSLKEKTFDLRRPLPPKWQSSHNRVFTLFPEPKGDEEFSLCKDADA</sequence>
<dbReference type="AlphaFoldDB" id="A0A287DBW7"/>
<gene>
    <name evidence="1" type="primary">C4orf36</name>
</gene>
<protein>
    <submittedName>
        <fullName evidence="1">Chromosome 4 open reading frame 36</fullName>
    </submittedName>
</protein>
<dbReference type="KEGG" id="iti:101962374"/>
<reference evidence="1" key="2">
    <citation type="submission" date="2025-08" db="UniProtKB">
        <authorList>
            <consortium name="Ensembl"/>
        </authorList>
    </citation>
    <scope>IDENTIFICATION</scope>
</reference>
<dbReference type="InterPro" id="IPR027825">
    <property type="entry name" value="DUF4522"/>
</dbReference>
<dbReference type="PANTHER" id="PTHR38002:SF1">
    <property type="entry name" value="CHROMOSOME 4 OPEN READING FRAME 36"/>
    <property type="match status" value="1"/>
</dbReference>
<dbReference type="InParanoid" id="A0A287DBW7"/>
<dbReference type="PANTHER" id="PTHR38002">
    <property type="entry name" value="C4ORF36 ISOFORM 11"/>
    <property type="match status" value="1"/>
</dbReference>
<evidence type="ECO:0000313" key="2">
    <source>
        <dbReference type="Proteomes" id="UP000005215"/>
    </source>
</evidence>
<evidence type="ECO:0000313" key="1">
    <source>
        <dbReference type="Ensembl" id="ENSSTOP00000031062.1"/>
    </source>
</evidence>
<accession>A0A287DBW7</accession>
<dbReference type="GeneTree" id="ENSGT00390000015549"/>
<organism evidence="1 2">
    <name type="scientific">Ictidomys tridecemlineatus</name>
    <name type="common">Thirteen-lined ground squirrel</name>
    <name type="synonym">Spermophilus tridecemlineatus</name>
    <dbReference type="NCBI Taxonomy" id="43179"/>
    <lineage>
        <taxon>Eukaryota</taxon>
        <taxon>Metazoa</taxon>
        <taxon>Chordata</taxon>
        <taxon>Craniata</taxon>
        <taxon>Vertebrata</taxon>
        <taxon>Euteleostomi</taxon>
        <taxon>Mammalia</taxon>
        <taxon>Eutheria</taxon>
        <taxon>Euarchontoglires</taxon>
        <taxon>Glires</taxon>
        <taxon>Rodentia</taxon>
        <taxon>Sciuromorpha</taxon>
        <taxon>Sciuridae</taxon>
        <taxon>Xerinae</taxon>
        <taxon>Marmotini</taxon>
        <taxon>Ictidomys</taxon>
    </lineage>
</organism>